<dbReference type="Gene3D" id="3.40.50.1110">
    <property type="entry name" value="SGNH hydrolase"/>
    <property type="match status" value="1"/>
</dbReference>
<dbReference type="GO" id="GO:0016298">
    <property type="term" value="F:lipase activity"/>
    <property type="evidence" value="ECO:0007669"/>
    <property type="project" value="TreeGrafter"/>
</dbReference>
<dbReference type="AlphaFoldDB" id="A0A6A6MED5"/>
<evidence type="ECO:0000313" key="4">
    <source>
        <dbReference type="Proteomes" id="UP000467840"/>
    </source>
</evidence>
<gene>
    <name evidence="3" type="ORF">GH714_017675</name>
</gene>
<proteinExistence type="predicted"/>
<dbReference type="PROSITE" id="PS51257">
    <property type="entry name" value="PROKAR_LIPOPROTEIN"/>
    <property type="match status" value="1"/>
</dbReference>
<feature type="chain" id="PRO_5025660198" description="GDSL esterase/lipase" evidence="2">
    <location>
        <begin position="24"/>
        <end position="153"/>
    </location>
</feature>
<dbReference type="InterPro" id="IPR036514">
    <property type="entry name" value="SGNH_hydro_sf"/>
</dbReference>
<dbReference type="EMBL" id="JAAGAX010000006">
    <property type="protein sequence ID" value="KAF2310855.1"/>
    <property type="molecule type" value="Genomic_DNA"/>
</dbReference>
<comment type="caution">
    <text evidence="3">The sequence shown here is derived from an EMBL/GenBank/DDBJ whole genome shotgun (WGS) entry which is preliminary data.</text>
</comment>
<dbReference type="PANTHER" id="PTHR45966:SF1">
    <property type="entry name" value="GDSL ESTERASE_LIPASE 1-RELATED"/>
    <property type="match status" value="1"/>
</dbReference>
<organism evidence="3 4">
    <name type="scientific">Hevea brasiliensis</name>
    <name type="common">Para rubber tree</name>
    <name type="synonym">Siphonia brasiliensis</name>
    <dbReference type="NCBI Taxonomy" id="3981"/>
    <lineage>
        <taxon>Eukaryota</taxon>
        <taxon>Viridiplantae</taxon>
        <taxon>Streptophyta</taxon>
        <taxon>Embryophyta</taxon>
        <taxon>Tracheophyta</taxon>
        <taxon>Spermatophyta</taxon>
        <taxon>Magnoliopsida</taxon>
        <taxon>eudicotyledons</taxon>
        <taxon>Gunneridae</taxon>
        <taxon>Pentapetalae</taxon>
        <taxon>rosids</taxon>
        <taxon>fabids</taxon>
        <taxon>Malpighiales</taxon>
        <taxon>Euphorbiaceae</taxon>
        <taxon>Crotonoideae</taxon>
        <taxon>Micrandreae</taxon>
        <taxon>Hevea</taxon>
    </lineage>
</organism>
<dbReference type="Proteomes" id="UP000467840">
    <property type="component" value="Chromosome 14"/>
</dbReference>
<protein>
    <recommendedName>
        <fullName evidence="5">GDSL esterase/lipase</fullName>
    </recommendedName>
</protein>
<sequence>MDKPFLLLLFLLLSCSLPISISSYNVPAIFTFGDSIFDAGNNHFNKNCSVQADFPPYGSTFFHHPTGRFTNGRTVVDFICFTNVMGACCGDGPLRGLLQWEGGLQVMSKSRDVLVLGLLPSIGAHLQVISKVLWDGKNSTIRPFNLQTLASML</sequence>
<accession>A0A6A6MED5</accession>
<evidence type="ECO:0000256" key="1">
    <source>
        <dbReference type="ARBA" id="ARBA00022729"/>
    </source>
</evidence>
<reference evidence="3 4" key="1">
    <citation type="journal article" date="2020" name="Mol. Plant">
        <title>The Chromosome-Based Rubber Tree Genome Provides New Insights into Spurge Genome Evolution and Rubber Biosynthesis.</title>
        <authorList>
            <person name="Liu J."/>
            <person name="Shi C."/>
            <person name="Shi C.C."/>
            <person name="Li W."/>
            <person name="Zhang Q.J."/>
            <person name="Zhang Y."/>
            <person name="Li K."/>
            <person name="Lu H.F."/>
            <person name="Shi C."/>
            <person name="Zhu S.T."/>
            <person name="Xiao Z.Y."/>
            <person name="Nan H."/>
            <person name="Yue Y."/>
            <person name="Zhu X.G."/>
            <person name="Wu Y."/>
            <person name="Hong X.N."/>
            <person name="Fan G.Y."/>
            <person name="Tong Y."/>
            <person name="Zhang D."/>
            <person name="Mao C.L."/>
            <person name="Liu Y.L."/>
            <person name="Hao S.J."/>
            <person name="Liu W.Q."/>
            <person name="Lv M.Q."/>
            <person name="Zhang H.B."/>
            <person name="Liu Y."/>
            <person name="Hu-Tang G.R."/>
            <person name="Wang J.P."/>
            <person name="Wang J.H."/>
            <person name="Sun Y.H."/>
            <person name="Ni S.B."/>
            <person name="Chen W.B."/>
            <person name="Zhang X.C."/>
            <person name="Jiao Y.N."/>
            <person name="Eichler E.E."/>
            <person name="Li G.H."/>
            <person name="Liu X."/>
            <person name="Gao L.Z."/>
        </authorList>
    </citation>
    <scope>NUCLEOTIDE SEQUENCE [LARGE SCALE GENOMIC DNA]</scope>
    <source>
        <strain evidence="4">cv. GT1</strain>
        <tissue evidence="3">Leaf</tissue>
    </source>
</reference>
<feature type="signal peptide" evidence="2">
    <location>
        <begin position="1"/>
        <end position="23"/>
    </location>
</feature>
<dbReference type="PANTHER" id="PTHR45966">
    <property type="entry name" value="GDSL-LIKE LIPASE/ACYLHYDROLASE"/>
    <property type="match status" value="1"/>
</dbReference>
<evidence type="ECO:0000313" key="3">
    <source>
        <dbReference type="EMBL" id="KAF2310855.1"/>
    </source>
</evidence>
<name>A0A6A6MED5_HEVBR</name>
<dbReference type="InterPro" id="IPR044552">
    <property type="entry name" value="GLIP1-5/GLL25"/>
</dbReference>
<keyword evidence="1 2" id="KW-0732">Signal</keyword>
<evidence type="ECO:0000256" key="2">
    <source>
        <dbReference type="SAM" id="SignalP"/>
    </source>
</evidence>
<keyword evidence="4" id="KW-1185">Reference proteome</keyword>
<evidence type="ECO:0008006" key="5">
    <source>
        <dbReference type="Google" id="ProtNLM"/>
    </source>
</evidence>